<feature type="chain" id="PRO_5045307637" description="Nuclear transport factor 2 family protein" evidence="2">
    <location>
        <begin position="27"/>
        <end position="221"/>
    </location>
</feature>
<evidence type="ECO:0008006" key="5">
    <source>
        <dbReference type="Google" id="ProtNLM"/>
    </source>
</evidence>
<reference evidence="3" key="1">
    <citation type="submission" date="2022-05" db="EMBL/GenBank/DDBJ databases">
        <title>Jatrophihabitans sp. SB3-54 whole genome sequence.</title>
        <authorList>
            <person name="Suh M.K."/>
            <person name="Eom M.K."/>
            <person name="Kim J.S."/>
            <person name="Kim H.S."/>
            <person name="Do H.E."/>
            <person name="Shin Y.K."/>
            <person name="Lee J.-S."/>
        </authorList>
    </citation>
    <scope>NUCLEOTIDE SEQUENCE</scope>
    <source>
        <strain evidence="3">SB3-54</strain>
    </source>
</reference>
<protein>
    <recommendedName>
        <fullName evidence="5">Nuclear transport factor 2 family protein</fullName>
    </recommendedName>
</protein>
<dbReference type="Proteomes" id="UP001164693">
    <property type="component" value="Chromosome"/>
</dbReference>
<feature type="region of interest" description="Disordered" evidence="1">
    <location>
        <begin position="24"/>
        <end position="98"/>
    </location>
</feature>
<name>A0ABY7K3Q6_9ACTN</name>
<dbReference type="EMBL" id="CP097463">
    <property type="protein sequence ID" value="WAX58543.1"/>
    <property type="molecule type" value="Genomic_DNA"/>
</dbReference>
<evidence type="ECO:0000256" key="2">
    <source>
        <dbReference type="SAM" id="SignalP"/>
    </source>
</evidence>
<gene>
    <name evidence="3" type="ORF">M6B22_07200</name>
</gene>
<proteinExistence type="predicted"/>
<sequence length="221" mass="22850">MLTRRRSSLAATLTTIAGLIAACSSASEDPDRSAPASTTASAARSEAPSAGVIPTESPRVSTRARRSTPTGSSAPDQPASGLTTARVPDATPATRDPLTTARAWAIAANSSRYLDPEPGSWTLRSAPFVTGQEQAAEQTQRHGGGGATWAQIQADQCVTGLRHLTASIPTTLPSGPARRIVYVAGLTALTCATGQVQLSQFAAQVTVTRVHGRWLVAAVEH</sequence>
<keyword evidence="4" id="KW-1185">Reference proteome</keyword>
<evidence type="ECO:0000313" key="4">
    <source>
        <dbReference type="Proteomes" id="UP001164693"/>
    </source>
</evidence>
<keyword evidence="2" id="KW-0732">Signal</keyword>
<evidence type="ECO:0000313" key="3">
    <source>
        <dbReference type="EMBL" id="WAX58543.1"/>
    </source>
</evidence>
<feature type="compositionally biased region" description="Polar residues" evidence="1">
    <location>
        <begin position="67"/>
        <end position="83"/>
    </location>
</feature>
<dbReference type="PROSITE" id="PS51257">
    <property type="entry name" value="PROKAR_LIPOPROTEIN"/>
    <property type="match status" value="1"/>
</dbReference>
<evidence type="ECO:0000256" key="1">
    <source>
        <dbReference type="SAM" id="MobiDB-lite"/>
    </source>
</evidence>
<accession>A0ABY7K3Q6</accession>
<organism evidence="3 4">
    <name type="scientific">Jatrophihabitans cynanchi</name>
    <dbReference type="NCBI Taxonomy" id="2944128"/>
    <lineage>
        <taxon>Bacteria</taxon>
        <taxon>Bacillati</taxon>
        <taxon>Actinomycetota</taxon>
        <taxon>Actinomycetes</taxon>
        <taxon>Jatrophihabitantales</taxon>
        <taxon>Jatrophihabitantaceae</taxon>
        <taxon>Jatrophihabitans</taxon>
    </lineage>
</organism>
<dbReference type="RefSeq" id="WP_269445082.1">
    <property type="nucleotide sequence ID" value="NZ_CP097463.1"/>
</dbReference>
<feature type="compositionally biased region" description="Low complexity" evidence="1">
    <location>
        <begin position="33"/>
        <end position="50"/>
    </location>
</feature>
<feature type="signal peptide" evidence="2">
    <location>
        <begin position="1"/>
        <end position="26"/>
    </location>
</feature>